<dbReference type="CDD" id="cd03392">
    <property type="entry name" value="PAP2_like_2"/>
    <property type="match status" value="1"/>
</dbReference>
<feature type="transmembrane region" description="Helical" evidence="1">
    <location>
        <begin position="148"/>
        <end position="165"/>
    </location>
</feature>
<dbReference type="PANTHER" id="PTHR14969">
    <property type="entry name" value="SPHINGOSINE-1-PHOSPHATE PHOSPHOHYDROLASE"/>
    <property type="match status" value="1"/>
</dbReference>
<dbReference type="Proteomes" id="UP000295325">
    <property type="component" value="Unassembled WGS sequence"/>
</dbReference>
<evidence type="ECO:0000256" key="1">
    <source>
        <dbReference type="SAM" id="Phobius"/>
    </source>
</evidence>
<feature type="transmembrane region" description="Helical" evidence="1">
    <location>
        <begin position="249"/>
        <end position="272"/>
    </location>
</feature>
<dbReference type="Gene3D" id="1.20.144.10">
    <property type="entry name" value="Phosphatidic acid phosphatase type 2/haloperoxidase"/>
    <property type="match status" value="2"/>
</dbReference>
<dbReference type="SMART" id="SM00014">
    <property type="entry name" value="acidPPc"/>
    <property type="match status" value="1"/>
</dbReference>
<feature type="transmembrane region" description="Helical" evidence="1">
    <location>
        <begin position="63"/>
        <end position="85"/>
    </location>
</feature>
<sequence>MNLLNNINEFLQKFGLIGFGIIMIYFIWRGKRAAKNTRRKAHYKNFFKRTCDFVLRYSQYDRAAGYLFAGIFISLISFLIFYNIAEGYFESGNWGIDRSAWNFANSIRSTSLNSILKFITSTGNFFSVLFITLALMSISIYKRMMVEGMFFGGNVLGVWIFNEILKSIFRRTRPSEMRIVEASGYSFPSGHAMIFMGLSLMMIYFSLRYIKNRKLACAASLIIFVYAVIVGLSRVYLGVHYMSDVIAGWIAAVLWVLTVIAAYRVFQFFIILSDGRYSIRSALLKLEEEDKKD</sequence>
<dbReference type="InterPro" id="IPR036938">
    <property type="entry name" value="PAP2/HPO_sf"/>
</dbReference>
<dbReference type="SUPFAM" id="SSF48317">
    <property type="entry name" value="Acid phosphatase/Vanadium-dependent haloperoxidase"/>
    <property type="match status" value="1"/>
</dbReference>
<dbReference type="OrthoDB" id="9789113at2"/>
<keyword evidence="4" id="KW-1185">Reference proteome</keyword>
<accession>A0A4R7K664</accession>
<feature type="transmembrane region" description="Helical" evidence="1">
    <location>
        <begin position="217"/>
        <end position="237"/>
    </location>
</feature>
<proteinExistence type="predicted"/>
<feature type="transmembrane region" description="Helical" evidence="1">
    <location>
        <begin position="115"/>
        <end position="136"/>
    </location>
</feature>
<feature type="transmembrane region" description="Helical" evidence="1">
    <location>
        <begin position="12"/>
        <end position="30"/>
    </location>
</feature>
<evidence type="ECO:0000313" key="4">
    <source>
        <dbReference type="Proteomes" id="UP000295325"/>
    </source>
</evidence>
<dbReference type="AlphaFoldDB" id="A0A4R7K664"/>
<evidence type="ECO:0000313" key="3">
    <source>
        <dbReference type="EMBL" id="TDT46012.1"/>
    </source>
</evidence>
<gene>
    <name evidence="3" type="ORF">EDD71_14115</name>
</gene>
<name>A0A4R7K664_9CLOT</name>
<feature type="transmembrane region" description="Helical" evidence="1">
    <location>
        <begin position="185"/>
        <end position="205"/>
    </location>
</feature>
<keyword evidence="1" id="KW-0472">Membrane</keyword>
<evidence type="ECO:0000259" key="2">
    <source>
        <dbReference type="SMART" id="SM00014"/>
    </source>
</evidence>
<dbReference type="PANTHER" id="PTHR14969:SF13">
    <property type="entry name" value="AT30094P"/>
    <property type="match status" value="1"/>
</dbReference>
<dbReference type="EMBL" id="SOAZ01000041">
    <property type="protein sequence ID" value="TDT46012.1"/>
    <property type="molecule type" value="Genomic_DNA"/>
</dbReference>
<dbReference type="InterPro" id="IPR000326">
    <property type="entry name" value="PAP2/HPO"/>
</dbReference>
<comment type="caution">
    <text evidence="3">The sequence shown here is derived from an EMBL/GenBank/DDBJ whole genome shotgun (WGS) entry which is preliminary data.</text>
</comment>
<protein>
    <submittedName>
        <fullName evidence="3">Membrane-associated phospholipid phosphatase</fullName>
    </submittedName>
</protein>
<organism evidence="3 4">
    <name type="scientific">Fonticella tunisiensis</name>
    <dbReference type="NCBI Taxonomy" id="1096341"/>
    <lineage>
        <taxon>Bacteria</taxon>
        <taxon>Bacillati</taxon>
        <taxon>Bacillota</taxon>
        <taxon>Clostridia</taxon>
        <taxon>Eubacteriales</taxon>
        <taxon>Clostridiaceae</taxon>
        <taxon>Fonticella</taxon>
    </lineage>
</organism>
<keyword evidence="1" id="KW-1133">Transmembrane helix</keyword>
<reference evidence="3 4" key="1">
    <citation type="submission" date="2019-03" db="EMBL/GenBank/DDBJ databases">
        <title>Genomic Encyclopedia of Type Strains, Phase IV (KMG-IV): sequencing the most valuable type-strain genomes for metagenomic binning, comparative biology and taxonomic classification.</title>
        <authorList>
            <person name="Goeker M."/>
        </authorList>
    </citation>
    <scope>NUCLEOTIDE SEQUENCE [LARGE SCALE GENOMIC DNA]</scope>
    <source>
        <strain evidence="3 4">DSM 24455</strain>
    </source>
</reference>
<dbReference type="Pfam" id="PF01569">
    <property type="entry name" value="PAP2"/>
    <property type="match status" value="1"/>
</dbReference>
<feature type="domain" description="Phosphatidic acid phosphatase type 2/haloperoxidase" evidence="2">
    <location>
        <begin position="151"/>
        <end position="260"/>
    </location>
</feature>
<keyword evidence="1" id="KW-0812">Transmembrane</keyword>